<comment type="caution">
    <text evidence="9">Lacks conserved residue(s) required for the propagation of feature annotation.</text>
</comment>
<dbReference type="GO" id="GO:0030145">
    <property type="term" value="F:manganese ion binding"/>
    <property type="evidence" value="ECO:0007669"/>
    <property type="project" value="TreeGrafter"/>
</dbReference>
<evidence type="ECO:0000256" key="9">
    <source>
        <dbReference type="HAMAP-Rule" id="MF_00183"/>
    </source>
</evidence>
<dbReference type="GO" id="GO:0070402">
    <property type="term" value="F:NADPH binding"/>
    <property type="evidence" value="ECO:0007669"/>
    <property type="project" value="InterPro"/>
</dbReference>
<evidence type="ECO:0000256" key="8">
    <source>
        <dbReference type="ARBA" id="ARBA00048543"/>
    </source>
</evidence>
<dbReference type="SUPFAM" id="SSF69055">
    <property type="entry name" value="1-deoxy-D-xylulose-5-phosphate reductoisomerase, C-terminal domain"/>
    <property type="match status" value="1"/>
</dbReference>
<evidence type="ECO:0000256" key="5">
    <source>
        <dbReference type="ARBA" id="ARBA00023002"/>
    </source>
</evidence>
<accession>J4WQZ1</accession>
<comment type="pathway">
    <text evidence="1 9">Isoprenoid biosynthesis; isopentenyl diphosphate biosynthesis via DXP pathway; isopentenyl diphosphate from 1-deoxy-D-xylulose 5-phosphate: step 1/6.</text>
</comment>
<feature type="domain" description="1-deoxy-D-xylulose 5-phosphate reductoisomerase C-terminal" evidence="11">
    <location>
        <begin position="140"/>
        <end position="224"/>
    </location>
</feature>
<feature type="binding site" evidence="9">
    <location>
        <position position="118"/>
    </location>
    <ligand>
        <name>NADPH</name>
        <dbReference type="ChEBI" id="CHEBI:57783"/>
    </ligand>
</feature>
<dbReference type="Pfam" id="PF02670">
    <property type="entry name" value="DXP_reductoisom"/>
    <property type="match status" value="1"/>
</dbReference>
<feature type="binding site" evidence="9">
    <location>
        <position position="213"/>
    </location>
    <ligand>
        <name>1-deoxy-D-xylulose 5-phosphate</name>
        <dbReference type="ChEBI" id="CHEBI:57792"/>
    </ligand>
</feature>
<dbReference type="InterPro" id="IPR026877">
    <property type="entry name" value="DXPR_C"/>
</dbReference>
<dbReference type="FunFam" id="3.40.50.720:FF:000045">
    <property type="entry name" value="1-deoxy-D-xylulose 5-phosphate reductoisomerase"/>
    <property type="match status" value="1"/>
</dbReference>
<feature type="binding site" evidence="9">
    <location>
        <position position="146"/>
    </location>
    <ligand>
        <name>1-deoxy-D-xylulose 5-phosphate</name>
        <dbReference type="ChEBI" id="CHEBI:57792"/>
    </ligand>
</feature>
<dbReference type="GO" id="GO:0030604">
    <property type="term" value="F:1-deoxy-D-xylulose-5-phosphate reductoisomerase activity"/>
    <property type="evidence" value="ECO:0007669"/>
    <property type="project" value="UniProtKB-UniRule"/>
</dbReference>
<dbReference type="Gene3D" id="1.10.1740.10">
    <property type="match status" value="1"/>
</dbReference>
<dbReference type="AlphaFoldDB" id="J4WQZ1"/>
<protein>
    <recommendedName>
        <fullName evidence="9">1-deoxy-D-xylulose 5-phosphate reductoisomerase</fullName>
        <shortName evidence="9">DXP reductoisomerase</shortName>
        <ecNumber evidence="9">1.1.1.267</ecNumber>
    </recommendedName>
    <alternativeName>
        <fullName evidence="9">1-deoxyxylulose-5-phosphate reductoisomerase</fullName>
    </alternativeName>
    <alternativeName>
        <fullName evidence="9">2-C-methyl-D-erythritol 4-phosphate synthase</fullName>
    </alternativeName>
</protein>
<evidence type="ECO:0000256" key="7">
    <source>
        <dbReference type="ARBA" id="ARBA00023229"/>
    </source>
</evidence>
<dbReference type="SUPFAM" id="SSF51735">
    <property type="entry name" value="NAD(P)-binding Rossmann-fold domains"/>
    <property type="match status" value="1"/>
</dbReference>
<dbReference type="InterPro" id="IPR003821">
    <property type="entry name" value="DXP_reductoisomerase"/>
</dbReference>
<comment type="function">
    <text evidence="9">Catalyzes the NADPH-dependent rearrangement and reduction of 1-deoxy-D-xylulose-5-phosphate (DXP) to 2-C-methyl-D-erythritol 4-phosphate (MEP).</text>
</comment>
<comment type="catalytic activity">
    <reaction evidence="8">
        <text>2-C-methyl-D-erythritol 4-phosphate + NADP(+) = 1-deoxy-D-xylulose 5-phosphate + NADPH + H(+)</text>
        <dbReference type="Rhea" id="RHEA:13717"/>
        <dbReference type="ChEBI" id="CHEBI:15378"/>
        <dbReference type="ChEBI" id="CHEBI:57783"/>
        <dbReference type="ChEBI" id="CHEBI:57792"/>
        <dbReference type="ChEBI" id="CHEBI:58262"/>
        <dbReference type="ChEBI" id="CHEBI:58349"/>
        <dbReference type="EC" id="1.1.1.267"/>
    </reaction>
    <physiologicalReaction direction="right-to-left" evidence="8">
        <dbReference type="Rhea" id="RHEA:13719"/>
    </physiologicalReaction>
</comment>
<dbReference type="Pfam" id="PF13288">
    <property type="entry name" value="DXPR_C"/>
    <property type="match status" value="1"/>
</dbReference>
<dbReference type="NCBIfam" id="TIGR00243">
    <property type="entry name" value="Dxr"/>
    <property type="match status" value="1"/>
</dbReference>
<feature type="binding site" evidence="9">
    <location>
        <position position="146"/>
    </location>
    <ligand>
        <name>Mn(2+)</name>
        <dbReference type="ChEBI" id="CHEBI:29035"/>
    </ligand>
</feature>
<evidence type="ECO:0000313" key="14">
    <source>
        <dbReference type="Proteomes" id="UP000010305"/>
    </source>
</evidence>
<dbReference type="SUPFAM" id="SSF55347">
    <property type="entry name" value="Glyceraldehyde-3-phosphate dehydrogenase-like, C-terminal domain"/>
    <property type="match status" value="1"/>
</dbReference>
<feature type="binding site" evidence="9">
    <location>
        <position position="207"/>
    </location>
    <ligand>
        <name>1-deoxy-D-xylulose 5-phosphate</name>
        <dbReference type="ChEBI" id="CHEBI:57792"/>
    </ligand>
</feature>
<keyword evidence="6 9" id="KW-0464">Manganese</keyword>
<dbReference type="Pfam" id="PF08436">
    <property type="entry name" value="DXP_redisom_C"/>
    <property type="match status" value="1"/>
</dbReference>
<feature type="binding site" evidence="9">
    <location>
        <position position="37"/>
    </location>
    <ligand>
        <name>NADPH</name>
        <dbReference type="ChEBI" id="CHEBI:57783"/>
    </ligand>
</feature>
<dbReference type="EC" id="1.1.1.267" evidence="9"/>
<evidence type="ECO:0000259" key="10">
    <source>
        <dbReference type="Pfam" id="PF02670"/>
    </source>
</evidence>
<dbReference type="InterPro" id="IPR036169">
    <property type="entry name" value="DXPR_C_sf"/>
</dbReference>
<keyword evidence="7 9" id="KW-0414">Isoprene biosynthesis</keyword>
<dbReference type="InterPro" id="IPR036291">
    <property type="entry name" value="NAD(P)-bd_dom_sf"/>
</dbReference>
<feature type="binding site" evidence="9">
    <location>
        <position position="9"/>
    </location>
    <ligand>
        <name>NADPH</name>
        <dbReference type="ChEBI" id="CHEBI:57783"/>
    </ligand>
</feature>
<evidence type="ECO:0000256" key="6">
    <source>
        <dbReference type="ARBA" id="ARBA00023211"/>
    </source>
</evidence>
<evidence type="ECO:0000256" key="3">
    <source>
        <dbReference type="ARBA" id="ARBA00022723"/>
    </source>
</evidence>
<dbReference type="PIRSF" id="PIRSF006205">
    <property type="entry name" value="Dxp_reductismrs"/>
    <property type="match status" value="1"/>
</dbReference>
<keyword evidence="3 9" id="KW-0479">Metal-binding</keyword>
<dbReference type="HAMAP" id="MF_00183">
    <property type="entry name" value="DXP_reductoisom"/>
    <property type="match status" value="1"/>
</dbReference>
<feature type="binding site" evidence="9">
    <location>
        <position position="10"/>
    </location>
    <ligand>
        <name>NADPH</name>
        <dbReference type="ChEBI" id="CHEBI:57783"/>
    </ligand>
</feature>
<feature type="domain" description="1-deoxy-D-xylulose 5-phosphate reductoisomerase N-terminal" evidence="10">
    <location>
        <begin position="3"/>
        <end position="126"/>
    </location>
</feature>
<dbReference type="GO" id="GO:0016853">
    <property type="term" value="F:isomerase activity"/>
    <property type="evidence" value="ECO:0007669"/>
    <property type="project" value="UniProtKB-KW"/>
</dbReference>
<reference evidence="13 14" key="1">
    <citation type="journal article" date="2012" name="ISME J.">
        <title>Genomic insights to SAR86, an abundant and uncultivated marine bacterial lineage.</title>
        <authorList>
            <person name="Dupont C.L."/>
            <person name="Rusch D.B."/>
            <person name="Yooseph S."/>
            <person name="Lombardo M.J."/>
            <person name="Richter R.A."/>
            <person name="Valas R."/>
            <person name="Novotny M."/>
            <person name="Yee-Greenbaum J."/>
            <person name="Selengut J.D."/>
            <person name="Haft D.H."/>
            <person name="Halpern A.L."/>
            <person name="Lasken R.S."/>
            <person name="Nealson K."/>
            <person name="Friedman R."/>
            <person name="Venter J.C."/>
        </authorList>
    </citation>
    <scope>NUCLEOTIDE SEQUENCE [LARGE SCALE GENOMIC DNA]</scope>
</reference>
<dbReference type="Gene3D" id="3.40.50.720">
    <property type="entry name" value="NAD(P)-binding Rossmann-like Domain"/>
    <property type="match status" value="1"/>
</dbReference>
<evidence type="ECO:0000256" key="1">
    <source>
        <dbReference type="ARBA" id="ARBA00005094"/>
    </source>
</evidence>
<feature type="binding site" evidence="9">
    <location>
        <position position="145"/>
    </location>
    <ligand>
        <name>1-deoxy-D-xylulose 5-phosphate</name>
        <dbReference type="ChEBI" id="CHEBI:57792"/>
    </ligand>
</feature>
<dbReference type="HOGENOM" id="CLU_035714_4_0_6"/>
<organism evidence="13 14">
    <name type="scientific">SAR86 cluster bacterium SAR86A</name>
    <dbReference type="NCBI Taxonomy" id="1123866"/>
    <lineage>
        <taxon>Bacteria</taxon>
        <taxon>Pseudomonadati</taxon>
        <taxon>Pseudomonadota</taxon>
        <taxon>Gammaproteobacteria</taxon>
        <taxon>SAR86 cluster</taxon>
    </lineage>
</organism>
<feature type="binding site" evidence="9">
    <location>
        <position position="11"/>
    </location>
    <ligand>
        <name>NADPH</name>
        <dbReference type="ChEBI" id="CHEBI:57783"/>
    </ligand>
</feature>
<evidence type="ECO:0000259" key="11">
    <source>
        <dbReference type="Pfam" id="PF08436"/>
    </source>
</evidence>
<sequence>MNILLLGATGSIGDSVLSVIKENHSELNLFGITFHKNKNKSQEIIKDFKPEFAYVEDRSTFEDLKDTSDITFLNGDSSLKELIEHDDVDVIISAISGFAGLKATYLAASTGKKILLANKESIVAGGDLITARAKKFNSKIIPIDSEHNAIFQCLSGQRSPDDVQNITITASGGPFIGKKISDLKDVTKDDALNHPNWDMGSKISIDSATLVNKCLELIEAKYLFDLEESIFDLVIHPQSIVHSVVTYKDGSSICQMSMPDMRVPIAHALSNEHRLPINFEKINFNDLNLSFHAFPEDRLQIQKIAREVCNSGGHLGTIFNAANEVAVESFLNDQISFDKIYEVIHRTFDNNSMSKDVSIESIYEADTQTRIKAKKVVKSIT</sequence>
<feature type="binding site" evidence="9">
    <location>
        <position position="120"/>
    </location>
    <ligand>
        <name>NADPH</name>
        <dbReference type="ChEBI" id="CHEBI:57783"/>
    </ligand>
</feature>
<keyword evidence="5 9" id="KW-0560">Oxidoreductase</keyword>
<feature type="binding site" evidence="9">
    <location>
        <position position="216"/>
    </location>
    <ligand>
        <name>Mn(2+)</name>
        <dbReference type="ChEBI" id="CHEBI:29035"/>
    </ligand>
</feature>
<proteinExistence type="inferred from homology"/>
<keyword evidence="9" id="KW-0460">Magnesium</keyword>
<gene>
    <name evidence="9 13" type="primary">dxr</name>
    <name evidence="13" type="ORF">NT01SARS_0071</name>
</gene>
<name>J4WQZ1_9GAMM</name>
<dbReference type="PANTHER" id="PTHR30525">
    <property type="entry name" value="1-DEOXY-D-XYLULOSE 5-PHOSPHATE REDUCTOISOMERASE"/>
    <property type="match status" value="1"/>
</dbReference>
<dbReference type="InterPro" id="IPR013512">
    <property type="entry name" value="DXP_reductoisomerase_N"/>
</dbReference>
<feature type="binding site" evidence="9">
    <location>
        <position position="194"/>
    </location>
    <ligand>
        <name>1-deoxy-D-xylulose 5-phosphate</name>
        <dbReference type="ChEBI" id="CHEBI:57792"/>
    </ligand>
</feature>
<feature type="binding site" evidence="9">
    <location>
        <position position="12"/>
    </location>
    <ligand>
        <name>NADPH</name>
        <dbReference type="ChEBI" id="CHEBI:57783"/>
    </ligand>
</feature>
<dbReference type="InterPro" id="IPR013644">
    <property type="entry name" value="DXP_reductoisomerase_C"/>
</dbReference>
<dbReference type="PANTHER" id="PTHR30525:SF0">
    <property type="entry name" value="1-DEOXY-D-XYLULOSE 5-PHOSPHATE REDUCTOISOMERASE, CHLOROPLASTIC"/>
    <property type="match status" value="1"/>
</dbReference>
<keyword evidence="4 9" id="KW-0521">NADP</keyword>
<comment type="similarity">
    <text evidence="2 9">Belongs to the DXR family.</text>
</comment>
<dbReference type="EMBL" id="JH611156">
    <property type="protein sequence ID" value="EJP71600.1"/>
    <property type="molecule type" value="Genomic_DNA"/>
</dbReference>
<feature type="domain" description="DXP reductoisomerase C-terminal" evidence="12">
    <location>
        <begin position="256"/>
        <end position="370"/>
    </location>
</feature>
<evidence type="ECO:0000256" key="2">
    <source>
        <dbReference type="ARBA" id="ARBA00006825"/>
    </source>
</evidence>
<feature type="binding site" evidence="9">
    <location>
        <position position="171"/>
    </location>
    <ligand>
        <name>1-deoxy-D-xylulose 5-phosphate</name>
        <dbReference type="ChEBI" id="CHEBI:57792"/>
    </ligand>
</feature>
<evidence type="ECO:0000313" key="13">
    <source>
        <dbReference type="EMBL" id="EJP71600.1"/>
    </source>
</evidence>
<feature type="binding site" evidence="9">
    <location>
        <position position="212"/>
    </location>
    <ligand>
        <name>1-deoxy-D-xylulose 5-phosphate</name>
        <dbReference type="ChEBI" id="CHEBI:57792"/>
    </ligand>
</feature>
<dbReference type="STRING" id="1123866.NT01SARS_0071"/>
<comment type="cofactor">
    <cofactor evidence="9">
        <name>Mg(2+)</name>
        <dbReference type="ChEBI" id="CHEBI:18420"/>
    </cofactor>
    <cofactor evidence="9">
        <name>Mn(2+)</name>
        <dbReference type="ChEBI" id="CHEBI:29035"/>
    </cofactor>
</comment>
<evidence type="ECO:0000259" key="12">
    <source>
        <dbReference type="Pfam" id="PF13288"/>
    </source>
</evidence>
<dbReference type="UniPathway" id="UPA00056">
    <property type="reaction ID" value="UER00092"/>
</dbReference>
<feature type="binding site" evidence="9">
    <location>
        <position position="200"/>
    </location>
    <ligand>
        <name>NADPH</name>
        <dbReference type="ChEBI" id="CHEBI:57783"/>
    </ligand>
</feature>
<evidence type="ECO:0000256" key="4">
    <source>
        <dbReference type="ARBA" id="ARBA00022857"/>
    </source>
</evidence>
<keyword evidence="13" id="KW-0413">Isomerase</keyword>
<feature type="binding site" evidence="9">
    <location>
        <position position="216"/>
    </location>
    <ligand>
        <name>1-deoxy-D-xylulose 5-phosphate</name>
        <dbReference type="ChEBI" id="CHEBI:57792"/>
    </ligand>
</feature>
<feature type="binding site" evidence="9">
    <location>
        <position position="36"/>
    </location>
    <ligand>
        <name>NADPH</name>
        <dbReference type="ChEBI" id="CHEBI:57783"/>
    </ligand>
</feature>
<dbReference type="GO" id="GO:0051484">
    <property type="term" value="P:isopentenyl diphosphate biosynthetic process, methylerythritol 4-phosphate pathway involved in terpenoid biosynthetic process"/>
    <property type="evidence" value="ECO:0007669"/>
    <property type="project" value="UniProtKB-ARBA"/>
</dbReference>
<dbReference type="Proteomes" id="UP000010305">
    <property type="component" value="Unassembled WGS sequence"/>
</dbReference>
<feature type="binding site" evidence="9">
    <location>
        <position position="119"/>
    </location>
    <ligand>
        <name>1-deoxy-D-xylulose 5-phosphate</name>
        <dbReference type="ChEBI" id="CHEBI:57792"/>
    </ligand>
</feature>
<feature type="binding site" evidence="9">
    <location>
        <position position="144"/>
    </location>
    <ligand>
        <name>Mn(2+)</name>
        <dbReference type="ChEBI" id="CHEBI:29035"/>
    </ligand>
</feature>